<feature type="compositionally biased region" description="Basic and acidic residues" evidence="3">
    <location>
        <begin position="147"/>
        <end position="165"/>
    </location>
</feature>
<comment type="similarity">
    <text evidence="1">Belongs to the PPR family. P subfamily.</text>
</comment>
<gene>
    <name evidence="5" type="ORF">PGLA1383_LOCUS58065</name>
</gene>
<feature type="compositionally biased region" description="Basic and acidic residues" evidence="3">
    <location>
        <begin position="782"/>
        <end position="794"/>
    </location>
</feature>
<evidence type="ECO:0000313" key="6">
    <source>
        <dbReference type="Proteomes" id="UP000654075"/>
    </source>
</evidence>
<feature type="repeat" description="PPR" evidence="2">
    <location>
        <begin position="344"/>
        <end position="378"/>
    </location>
</feature>
<evidence type="ECO:0000256" key="1">
    <source>
        <dbReference type="ARBA" id="ARBA00007626"/>
    </source>
</evidence>
<evidence type="ECO:0000256" key="3">
    <source>
        <dbReference type="SAM" id="MobiDB-lite"/>
    </source>
</evidence>
<dbReference type="PANTHER" id="PTHR46128:SF356">
    <property type="entry name" value="PENTACOTRIPEPTIDE-REPEAT REGION OF PRORP DOMAIN-CONTAINING PROTEIN"/>
    <property type="match status" value="1"/>
</dbReference>
<dbReference type="AlphaFoldDB" id="A0A813HZV2"/>
<dbReference type="InterPro" id="IPR050872">
    <property type="entry name" value="PPR_P_subfamily"/>
</dbReference>
<accession>A0A813HZV2</accession>
<dbReference type="NCBIfam" id="TIGR00756">
    <property type="entry name" value="PPR"/>
    <property type="match status" value="3"/>
</dbReference>
<dbReference type="PROSITE" id="PS51375">
    <property type="entry name" value="PPR"/>
    <property type="match status" value="3"/>
</dbReference>
<keyword evidence="4" id="KW-0472">Membrane</keyword>
<dbReference type="InterPro" id="IPR011990">
    <property type="entry name" value="TPR-like_helical_dom_sf"/>
</dbReference>
<feature type="compositionally biased region" description="Polar residues" evidence="3">
    <location>
        <begin position="182"/>
        <end position="191"/>
    </location>
</feature>
<dbReference type="Gene3D" id="1.25.40.10">
    <property type="entry name" value="Tetratricopeptide repeat domain"/>
    <property type="match status" value="1"/>
</dbReference>
<sequence>MALEAKSKRKAPAEPAGQKENGLKRARSSADAQAPPAALAAAGPGEGGNAVVQNAKGQWQVRLSPLPKGTSAKSLRTFLGDSNTPINLQLDASGGAASLSFASEVSAKRCLKRWGTLSAALDATASASAPGERVDKRRRELAHRRGIRSEAESRAWKGNSWKEEPWTEEPWTEDSWTESSWNASAASSTGSGREDKDVSKALKPRSVSEQDATPTAGVKGGEKPANADSDKSKSRHRLQELTRQIAGFAAKRRLNDAIWAFDQLLAEGLTASVHAYANLINAYVNSGDMDGAAATFSKMLANGVRSNVVVCTALLKGYCRVGDMAGARSVLDGMVGQDPPVMPDLRLVNTLLRGCVRVGDLKAARSVFADLSTWQLEPDASVQAAYMHAPRLGSGKDDYSAWELCLGALPGSSVGHVFSPAFCPGTEWLQVQAMRQQTEQSAKGEEDLYMRLKELKRQMEFLDIQEEYIKCSDVCGPDASAMEFCSDTVDWHNGDICCDFEHFASGKYCRNANLFTGHGWTCASYVEFGTCANGSFKEEWKMFSGWEYNFPEENCCFCGKQAGSPRSRPQPQPTWQQDGCSDTASWTDGRNCCLGGRPDLCLAGSGFTCAYYELKGWCAGGSFVGSNKVVSSSNSPRVNCCVCGKQDSSSLAVEILLVLAIVVSSWASFRCRRRAAKWNHREPVPASVRAKLAQLRQSIATAEGQPSSAQLAHAALACAGGPENWGLTVAQLTEFYQAHIADLEAYCQGHLLDEGDCYHVCLRSPCPHDHGAAKFRPLREVEEHLDDTKTETEHSRRKRRSRTRSSSMMALPLNMHVVVAVCIKPLTSGCEGVLGYALLRNGATPQRVQTFVSHSWGQSFHDFVRTLQTLRPETVLWICSFALPQNIDISSVLGMCPGSSPFATALQRAERVVLAVDEVVEPLGRTWCCYEMYLTVTSGKRLDIRAPRTSISLYRNIQDRVISMDIRLPTTQSLQRHMLSANSSNRRLMLMLSLSLLLLLVRSVFFLWPGAVLPDQKTMKGS</sequence>
<dbReference type="InterPro" id="IPR002885">
    <property type="entry name" value="PPR_rpt"/>
</dbReference>
<feature type="repeat" description="PPR" evidence="2">
    <location>
        <begin position="307"/>
        <end position="341"/>
    </location>
</feature>
<dbReference type="OrthoDB" id="185373at2759"/>
<feature type="transmembrane region" description="Helical" evidence="4">
    <location>
        <begin position="988"/>
        <end position="1008"/>
    </location>
</feature>
<keyword evidence="4" id="KW-1133">Transmembrane helix</keyword>
<evidence type="ECO:0000256" key="4">
    <source>
        <dbReference type="SAM" id="Phobius"/>
    </source>
</evidence>
<evidence type="ECO:0000313" key="5">
    <source>
        <dbReference type="EMBL" id="CAE8643766.1"/>
    </source>
</evidence>
<feature type="compositionally biased region" description="Acidic residues" evidence="3">
    <location>
        <begin position="166"/>
        <end position="176"/>
    </location>
</feature>
<proteinExistence type="inferred from homology"/>
<evidence type="ECO:0000256" key="2">
    <source>
        <dbReference type="PROSITE-ProRule" id="PRU00708"/>
    </source>
</evidence>
<dbReference type="PANTHER" id="PTHR46128">
    <property type="entry name" value="MITOCHONDRIAL GROUP I INTRON SPLICING FACTOR CCM1"/>
    <property type="match status" value="1"/>
</dbReference>
<organism evidence="5 6">
    <name type="scientific">Polarella glacialis</name>
    <name type="common">Dinoflagellate</name>
    <dbReference type="NCBI Taxonomy" id="89957"/>
    <lineage>
        <taxon>Eukaryota</taxon>
        <taxon>Sar</taxon>
        <taxon>Alveolata</taxon>
        <taxon>Dinophyceae</taxon>
        <taxon>Suessiales</taxon>
        <taxon>Suessiaceae</taxon>
        <taxon>Polarella</taxon>
    </lineage>
</organism>
<keyword evidence="6" id="KW-1185">Reference proteome</keyword>
<feature type="region of interest" description="Disordered" evidence="3">
    <location>
        <begin position="1"/>
        <end position="51"/>
    </location>
</feature>
<feature type="region of interest" description="Disordered" evidence="3">
    <location>
        <begin position="782"/>
        <end position="805"/>
    </location>
</feature>
<name>A0A813HZV2_POLGL</name>
<dbReference type="Proteomes" id="UP000654075">
    <property type="component" value="Unassembled WGS sequence"/>
</dbReference>
<dbReference type="EMBL" id="CAJNNV010033426">
    <property type="protein sequence ID" value="CAE8643766.1"/>
    <property type="molecule type" value="Genomic_DNA"/>
</dbReference>
<protein>
    <submittedName>
        <fullName evidence="5">Uncharacterized protein</fullName>
    </submittedName>
</protein>
<feature type="compositionally biased region" description="Basic and acidic residues" evidence="3">
    <location>
        <begin position="228"/>
        <end position="237"/>
    </location>
</feature>
<keyword evidence="4" id="KW-0812">Transmembrane</keyword>
<feature type="repeat" description="PPR" evidence="2">
    <location>
        <begin position="272"/>
        <end position="306"/>
    </location>
</feature>
<dbReference type="Pfam" id="PF01535">
    <property type="entry name" value="PPR"/>
    <property type="match status" value="1"/>
</dbReference>
<feature type="region of interest" description="Disordered" evidence="3">
    <location>
        <begin position="144"/>
        <end position="237"/>
    </location>
</feature>
<comment type="caution">
    <text evidence="5">The sequence shown here is derived from an EMBL/GenBank/DDBJ whole genome shotgun (WGS) entry which is preliminary data.</text>
</comment>
<feature type="compositionally biased region" description="Low complexity" evidence="3">
    <location>
        <begin position="30"/>
        <end position="43"/>
    </location>
</feature>
<reference evidence="5" key="1">
    <citation type="submission" date="2021-02" db="EMBL/GenBank/DDBJ databases">
        <authorList>
            <person name="Dougan E. K."/>
            <person name="Rhodes N."/>
            <person name="Thang M."/>
            <person name="Chan C."/>
        </authorList>
    </citation>
    <scope>NUCLEOTIDE SEQUENCE</scope>
</reference>
<dbReference type="Pfam" id="PF13041">
    <property type="entry name" value="PPR_2"/>
    <property type="match status" value="1"/>
</dbReference>